<gene>
    <name evidence="1" type="ORF">FMM06_13970</name>
</gene>
<name>A0A552U991_9SPHN</name>
<evidence type="ECO:0000313" key="2">
    <source>
        <dbReference type="Proteomes" id="UP000317894"/>
    </source>
</evidence>
<evidence type="ECO:0000313" key="1">
    <source>
        <dbReference type="EMBL" id="TRW14783.1"/>
    </source>
</evidence>
<dbReference type="RefSeq" id="WP_144334953.1">
    <property type="nucleotide sequence ID" value="NZ_VJWA01000002.1"/>
</dbReference>
<proteinExistence type="predicted"/>
<dbReference type="Proteomes" id="UP000317894">
    <property type="component" value="Unassembled WGS sequence"/>
</dbReference>
<accession>A0A552U991</accession>
<comment type="caution">
    <text evidence="1">The sequence shown here is derived from an EMBL/GenBank/DDBJ whole genome shotgun (WGS) entry which is preliminary data.</text>
</comment>
<dbReference type="AlphaFoldDB" id="A0A552U991"/>
<sequence length="90" mass="9894">MSAHEVDLSNIAAATLIRRSEDTHAMIDGDTGTLLVVHTAPARGHHHGHDLARRPVHRRRICPTLHILLAFIGADIAGMRRQDAGLQRLN</sequence>
<keyword evidence="2" id="KW-1185">Reference proteome</keyword>
<reference evidence="1 2" key="1">
    <citation type="submission" date="2019-07" db="EMBL/GenBank/DDBJ databases">
        <title>Novel species isolated from glacier.</title>
        <authorList>
            <person name="Liu Q."/>
            <person name="Xin Y.-H."/>
        </authorList>
    </citation>
    <scope>NUCLEOTIDE SEQUENCE [LARGE SCALE GENOMIC DNA]</scope>
    <source>
        <strain evidence="1 2">LB1R16</strain>
    </source>
</reference>
<organism evidence="1 2">
    <name type="scientific">Glacieibacterium frigidum</name>
    <dbReference type="NCBI Taxonomy" id="2593303"/>
    <lineage>
        <taxon>Bacteria</taxon>
        <taxon>Pseudomonadati</taxon>
        <taxon>Pseudomonadota</taxon>
        <taxon>Alphaproteobacteria</taxon>
        <taxon>Sphingomonadales</taxon>
        <taxon>Sphingosinicellaceae</taxon>
        <taxon>Glacieibacterium</taxon>
    </lineage>
</organism>
<dbReference type="EMBL" id="VJWA01000002">
    <property type="protein sequence ID" value="TRW14783.1"/>
    <property type="molecule type" value="Genomic_DNA"/>
</dbReference>
<protein>
    <submittedName>
        <fullName evidence="1">Uncharacterized protein</fullName>
    </submittedName>
</protein>